<reference evidence="2" key="2">
    <citation type="journal article" date="2022" name="Sci. Rep.">
        <title>In silico prediction of the enzymes involved in the degradation of the herbicide molinate by Gulosibacter molinativorax ON4T.</title>
        <authorList>
            <person name="Lopes A.R."/>
            <person name="Bunin E."/>
            <person name="Viana A.T."/>
            <person name="Froufe H."/>
            <person name="Munoz-Merida A."/>
            <person name="Pinho D."/>
            <person name="Figueiredo J."/>
            <person name="Barroso C."/>
            <person name="Vaz-Moreira I."/>
            <person name="Bellanger X."/>
            <person name="Egas C."/>
            <person name="Nunes O.C."/>
        </authorList>
    </citation>
    <scope>NUCLEOTIDE SEQUENCE</scope>
    <source>
        <strain evidence="2">ON4</strain>
    </source>
</reference>
<evidence type="ECO:0000313" key="3">
    <source>
        <dbReference type="Proteomes" id="UP001170379"/>
    </source>
</evidence>
<comment type="caution">
    <text evidence="2">The sequence shown here is derived from an EMBL/GenBank/DDBJ whole genome shotgun (WGS) entry which is preliminary data.</text>
</comment>
<dbReference type="Gene3D" id="3.90.950.20">
    <property type="entry name" value="CinA-like"/>
    <property type="match status" value="1"/>
</dbReference>
<evidence type="ECO:0000259" key="1">
    <source>
        <dbReference type="Pfam" id="PF02464"/>
    </source>
</evidence>
<protein>
    <submittedName>
        <fullName evidence="2">CinA family protein</fullName>
    </submittedName>
</protein>
<keyword evidence="3" id="KW-1185">Reference proteome</keyword>
<feature type="domain" description="CinA C-terminal" evidence="1">
    <location>
        <begin position="8"/>
        <end position="151"/>
    </location>
</feature>
<organism evidence="2 3">
    <name type="scientific">Gulosibacter molinativorax</name>
    <dbReference type="NCBI Taxonomy" id="256821"/>
    <lineage>
        <taxon>Bacteria</taxon>
        <taxon>Bacillati</taxon>
        <taxon>Actinomycetota</taxon>
        <taxon>Actinomycetes</taxon>
        <taxon>Micrococcales</taxon>
        <taxon>Microbacteriaceae</taxon>
        <taxon>Gulosibacter</taxon>
    </lineage>
</organism>
<dbReference type="EMBL" id="PXVD01000011">
    <property type="protein sequence ID" value="MDJ1371299.1"/>
    <property type="molecule type" value="Genomic_DNA"/>
</dbReference>
<dbReference type="NCBIfam" id="TIGR00199">
    <property type="entry name" value="PncC_domain"/>
    <property type="match status" value="1"/>
</dbReference>
<dbReference type="SUPFAM" id="SSF142433">
    <property type="entry name" value="CinA-like"/>
    <property type="match status" value="1"/>
</dbReference>
<dbReference type="Pfam" id="PF02464">
    <property type="entry name" value="CinA"/>
    <property type="match status" value="1"/>
</dbReference>
<name>A0ABT7C7Z1_9MICO</name>
<reference evidence="2" key="1">
    <citation type="submission" date="2018-03" db="EMBL/GenBank/DDBJ databases">
        <authorList>
            <person name="Nunes O.C."/>
            <person name="Lopes A.R."/>
            <person name="Froufe H."/>
            <person name="Munoz-Merida A."/>
            <person name="Barroso C."/>
            <person name="Egas C."/>
        </authorList>
    </citation>
    <scope>NUCLEOTIDE SEQUENCE</scope>
    <source>
        <strain evidence="2">ON4</strain>
    </source>
</reference>
<dbReference type="Proteomes" id="UP001170379">
    <property type="component" value="Unassembled WGS sequence"/>
</dbReference>
<dbReference type="RefSeq" id="WP_051267095.1">
    <property type="nucleotide sequence ID" value="NZ_CP028426.1"/>
</dbReference>
<gene>
    <name evidence="2" type="ORF">C7K25_07950</name>
</gene>
<accession>A0ABT7C7Z1</accession>
<dbReference type="InterPro" id="IPR008136">
    <property type="entry name" value="CinA_C"/>
</dbReference>
<evidence type="ECO:0000313" key="2">
    <source>
        <dbReference type="EMBL" id="MDJ1371299.1"/>
    </source>
</evidence>
<proteinExistence type="predicted"/>
<sequence>MSYSAHDLPDLIADQVEGSGTRVALAESLTCGTVAGMLGRGHGTSAWLRGGIVAYSTEIKQRVLGVSPGPVVTARCAEEMAAGAAKLFDAEITVSTTGVGGPGSQEGRPAGTVFVGWYRDGQVGSTEYLFAGDPERVLDQTVSVALQRLYEITSDTKRTATAGDSNLHG</sequence>
<dbReference type="InterPro" id="IPR036653">
    <property type="entry name" value="CinA-like_C"/>
</dbReference>